<proteinExistence type="predicted"/>
<feature type="region of interest" description="Disordered" evidence="1">
    <location>
        <begin position="1"/>
        <end position="33"/>
    </location>
</feature>
<evidence type="ECO:0000256" key="1">
    <source>
        <dbReference type="SAM" id="MobiDB-lite"/>
    </source>
</evidence>
<gene>
    <name evidence="2" type="ORF">PCOR1329_LOCUS41872</name>
</gene>
<protein>
    <submittedName>
        <fullName evidence="2">Uncharacterized protein</fullName>
    </submittedName>
</protein>
<reference evidence="2" key="1">
    <citation type="submission" date="2023-10" db="EMBL/GenBank/DDBJ databases">
        <authorList>
            <person name="Chen Y."/>
            <person name="Shah S."/>
            <person name="Dougan E. K."/>
            <person name="Thang M."/>
            <person name="Chan C."/>
        </authorList>
    </citation>
    <scope>NUCLEOTIDE SEQUENCE [LARGE SCALE GENOMIC DNA]</scope>
</reference>
<dbReference type="EMBL" id="CAUYUJ010015034">
    <property type="protein sequence ID" value="CAK0849103.1"/>
    <property type="molecule type" value="Genomic_DNA"/>
</dbReference>
<evidence type="ECO:0000313" key="2">
    <source>
        <dbReference type="EMBL" id="CAK0849103.1"/>
    </source>
</evidence>
<dbReference type="Proteomes" id="UP001189429">
    <property type="component" value="Unassembled WGS sequence"/>
</dbReference>
<keyword evidence="3" id="KW-1185">Reference proteome</keyword>
<evidence type="ECO:0000313" key="3">
    <source>
        <dbReference type="Proteomes" id="UP001189429"/>
    </source>
</evidence>
<accession>A0ABN9TV44</accession>
<organism evidence="2 3">
    <name type="scientific">Prorocentrum cordatum</name>
    <dbReference type="NCBI Taxonomy" id="2364126"/>
    <lineage>
        <taxon>Eukaryota</taxon>
        <taxon>Sar</taxon>
        <taxon>Alveolata</taxon>
        <taxon>Dinophyceae</taxon>
        <taxon>Prorocentrales</taxon>
        <taxon>Prorocentraceae</taxon>
        <taxon>Prorocentrum</taxon>
    </lineage>
</organism>
<name>A0ABN9TV44_9DINO</name>
<sequence length="256" mass="27663">MSASGAESFRPLSAPPIEGPSQLPCRPPGLHPQRRVQRDLFPLPFPQTQQSVVGVARPSRRALRRRRCLAHADAWAADGVAVLNDLHGACTPPSAPNARQQRVQSHIVESCQGLDRPPGGPDFERGALSELLSGTTIYASDSGPVVPHSFERISWPSRDCKPVPVLDLLSPADASAFKDWRGGLLRPPAEAAALRAEACPRRAYVDPSLSPNPFEYAKFLFQAHSRGMLSFQPARGQKGAMGVFWPCGLPWPSAAT</sequence>
<comment type="caution">
    <text evidence="2">The sequence shown here is derived from an EMBL/GenBank/DDBJ whole genome shotgun (WGS) entry which is preliminary data.</text>
</comment>